<accession>A0A8S3TCW7</accession>
<keyword evidence="3" id="KW-1185">Reference proteome</keyword>
<dbReference type="AlphaFoldDB" id="A0A8S3TCW7"/>
<dbReference type="CDD" id="cd00037">
    <property type="entry name" value="CLECT"/>
    <property type="match status" value="1"/>
</dbReference>
<evidence type="ECO:0000313" key="3">
    <source>
        <dbReference type="Proteomes" id="UP000683360"/>
    </source>
</evidence>
<dbReference type="Pfam" id="PF20700">
    <property type="entry name" value="Mutator"/>
    <property type="match status" value="1"/>
</dbReference>
<dbReference type="EMBL" id="CAJPWZ010001947">
    <property type="protein sequence ID" value="CAG2226953.1"/>
    <property type="molecule type" value="Genomic_DNA"/>
</dbReference>
<protein>
    <recommendedName>
        <fullName evidence="1">C-type lectin domain-containing protein</fullName>
    </recommendedName>
</protein>
<comment type="caution">
    <text evidence="2">The sequence shown here is derived from an EMBL/GenBank/DDBJ whole genome shotgun (WGS) entry which is preliminary data.</text>
</comment>
<organism evidence="2 3">
    <name type="scientific">Mytilus edulis</name>
    <name type="common">Blue mussel</name>
    <dbReference type="NCBI Taxonomy" id="6550"/>
    <lineage>
        <taxon>Eukaryota</taxon>
        <taxon>Metazoa</taxon>
        <taxon>Spiralia</taxon>
        <taxon>Lophotrochozoa</taxon>
        <taxon>Mollusca</taxon>
        <taxon>Bivalvia</taxon>
        <taxon>Autobranchia</taxon>
        <taxon>Pteriomorphia</taxon>
        <taxon>Mytilida</taxon>
        <taxon>Mytiloidea</taxon>
        <taxon>Mytilidae</taxon>
        <taxon>Mytilinae</taxon>
        <taxon>Mytilus</taxon>
    </lineage>
</organism>
<dbReference type="Proteomes" id="UP000683360">
    <property type="component" value="Unassembled WGS sequence"/>
</dbReference>
<proteinExistence type="predicted"/>
<name>A0A8S3TCW7_MYTED</name>
<dbReference type="OrthoDB" id="6152639at2759"/>
<feature type="domain" description="C-type lectin" evidence="1">
    <location>
        <begin position="637"/>
        <end position="688"/>
    </location>
</feature>
<dbReference type="Gene3D" id="3.10.100.10">
    <property type="entry name" value="Mannose-Binding Protein A, subunit A"/>
    <property type="match status" value="1"/>
</dbReference>
<sequence length="690" mass="77783">MGPYKHDLRINNGKFSKTHQVNRYDKLKNARCQIKLKNKPELKDLIQEHAYANPGCTDKPALEHVETLVANDPNNFSLISLPNDLVSLSHCRFIIELDYLVEQLEHCETCLEKMHLSNALGVRPMGVSGMMYIQCTQCGTINKLKLGKTHRPPDSKRTGVGIFNVNTKLAAGMIHSGIGETQLNNLLSTINLHCIDHKSLKRRENEIGHFIEKNSKTSENNFLIEEAIGSLVIGEPSAAGDADLEENILDNGISVSTDTCWQKKGSGRSYNSLSGVATLIGKNTKKILHHAQRVSSCRICQSAKKKGDFARVHACKQNWSGSAKAMEADMVAQMVKDLVVVEKINVSEIAGDDDSTGFEKIKKQMPHLEIEKTSDRNHIKKNVNSKLYELKNSKMHKEFTQKVLDSIQKNFSYMIDQNQGSEDGIKNGLKAITEHMFGNHTFCNVSWCGGLTKGDAYKHLNLPYGKDLTSKQLKADLEKIFQNKLLTKANQLSKLSSSQANESFNNTVASKAPKRLHYSGSASLGYRVCSAVLQKNEGYEYMSKVNEAAGLSPGNETLKRAGKLNIRRDRKSVKSKSKEWKTNRIKLKQKRLAKNVSKELREGKTYETELVMTKEIGTMLSLLVRRHRHRTRRQLIWSSSQTDITFTDWSAGRPNNSNGDEQCLQMKRSYHMVWNEDPCSEEKHFICEKQ</sequence>
<evidence type="ECO:0000313" key="2">
    <source>
        <dbReference type="EMBL" id="CAG2226953.1"/>
    </source>
</evidence>
<gene>
    <name evidence="2" type="ORF">MEDL_40006</name>
</gene>
<dbReference type="PROSITE" id="PS50041">
    <property type="entry name" value="C_TYPE_LECTIN_2"/>
    <property type="match status" value="1"/>
</dbReference>
<reference evidence="2" key="1">
    <citation type="submission" date="2021-03" db="EMBL/GenBank/DDBJ databases">
        <authorList>
            <person name="Bekaert M."/>
        </authorList>
    </citation>
    <scope>NUCLEOTIDE SEQUENCE</scope>
</reference>
<dbReference type="SUPFAM" id="SSF56436">
    <property type="entry name" value="C-type lectin-like"/>
    <property type="match status" value="1"/>
</dbReference>
<dbReference type="InterPro" id="IPR016187">
    <property type="entry name" value="CTDL_fold"/>
</dbReference>
<dbReference type="InterPro" id="IPR049012">
    <property type="entry name" value="Mutator_transp_dom"/>
</dbReference>
<dbReference type="Pfam" id="PF00059">
    <property type="entry name" value="Lectin_C"/>
    <property type="match status" value="1"/>
</dbReference>
<evidence type="ECO:0000259" key="1">
    <source>
        <dbReference type="PROSITE" id="PS50041"/>
    </source>
</evidence>
<dbReference type="InterPro" id="IPR001304">
    <property type="entry name" value="C-type_lectin-like"/>
</dbReference>
<dbReference type="InterPro" id="IPR016186">
    <property type="entry name" value="C-type_lectin-like/link_sf"/>
</dbReference>